<feature type="domain" description="Type II secretion system protein GspF" evidence="8">
    <location>
        <begin position="29"/>
        <end position="140"/>
    </location>
</feature>
<dbReference type="InterPro" id="IPR018076">
    <property type="entry name" value="T2SS_GspF_dom"/>
</dbReference>
<dbReference type="Proteomes" id="UP000005413">
    <property type="component" value="Unassembled WGS sequence"/>
</dbReference>
<evidence type="ECO:0000256" key="4">
    <source>
        <dbReference type="ARBA" id="ARBA00022692"/>
    </source>
</evidence>
<name>G5JJI2_9STAP</name>
<reference evidence="9 10" key="1">
    <citation type="journal article" date="2012" name="BMC Genomics">
        <title>Comparative genomic analysis of the genus Staphylococcus including Staphylococcus aureus and its newly described sister species Staphylococcus simiae.</title>
        <authorList>
            <person name="Suzuki H."/>
            <person name="Lefebure T."/>
            <person name="Pavinski Bitar P."/>
            <person name="Stanhope M.J."/>
        </authorList>
    </citation>
    <scope>NUCLEOTIDE SEQUENCE [LARGE SCALE GENOMIC DNA]</scope>
    <source>
        <strain evidence="9 10">CCM 7213</strain>
    </source>
</reference>
<evidence type="ECO:0000313" key="10">
    <source>
        <dbReference type="Proteomes" id="UP000005413"/>
    </source>
</evidence>
<keyword evidence="3" id="KW-1003">Cell membrane</keyword>
<dbReference type="Pfam" id="PF00482">
    <property type="entry name" value="T2SSF"/>
    <property type="match status" value="2"/>
</dbReference>
<comment type="similarity">
    <text evidence="2">Belongs to the GSP F family.</text>
</comment>
<evidence type="ECO:0000256" key="6">
    <source>
        <dbReference type="ARBA" id="ARBA00023136"/>
    </source>
</evidence>
<gene>
    <name evidence="9" type="ORF">SS7213T_08187</name>
</gene>
<dbReference type="PATRIC" id="fig|911238.3.peg.1416"/>
<organism evidence="9 10">
    <name type="scientific">Staphylococcus simiae CCM 7213 = CCUG 51256</name>
    <dbReference type="NCBI Taxonomy" id="911238"/>
    <lineage>
        <taxon>Bacteria</taxon>
        <taxon>Bacillati</taxon>
        <taxon>Bacillota</taxon>
        <taxon>Bacilli</taxon>
        <taxon>Bacillales</taxon>
        <taxon>Staphylococcaceae</taxon>
        <taxon>Staphylococcus</taxon>
    </lineage>
</organism>
<evidence type="ECO:0000256" key="5">
    <source>
        <dbReference type="ARBA" id="ARBA00022989"/>
    </source>
</evidence>
<sequence>MRKQWINIFKFQHTTRQLSKDKQIDLLLNLNKLLAFGFTLYDSFQFLNLQYDYKNKNLPNNILQQISNGATCHDILKLLGFNNAVLMQVYLAERYGNLIDTLEEIANYLQTNRASEQQFIKTLQYPFILISIFLGMIILLNHTIIPQFQQLFNLMNVKLSSFQQLLLAVITALPSMILYFTSLLILILIAIKLIYQQFSVHRKIQFITKIPILSSYYKLLKTYYITNELCLFLKNGINLQSIVDVYINHNNDKFRQYLGEFILVQSEKGLTLPQIISKLPCFNKLLIKFINQGEKRGKLDIELKLYSQILIKQLQLKMHKDIKIIQPIIFLFLAVFIMAIYLVIMLPMFQMMQNIN</sequence>
<accession>G5JJI2</accession>
<proteinExistence type="inferred from homology"/>
<dbReference type="PRINTS" id="PR00812">
    <property type="entry name" value="BCTERIALGSPF"/>
</dbReference>
<feature type="transmembrane region" description="Helical" evidence="7">
    <location>
        <begin position="165"/>
        <end position="195"/>
    </location>
</feature>
<dbReference type="InterPro" id="IPR003004">
    <property type="entry name" value="GspF/PilC"/>
</dbReference>
<evidence type="ECO:0000259" key="8">
    <source>
        <dbReference type="Pfam" id="PF00482"/>
    </source>
</evidence>
<evidence type="ECO:0000256" key="3">
    <source>
        <dbReference type="ARBA" id="ARBA00022475"/>
    </source>
</evidence>
<dbReference type="Gene3D" id="1.20.81.30">
    <property type="entry name" value="Type II secretion system (T2SS), domain F"/>
    <property type="match status" value="2"/>
</dbReference>
<evidence type="ECO:0000313" key="9">
    <source>
        <dbReference type="EMBL" id="EHJ07660.1"/>
    </source>
</evidence>
<keyword evidence="5 7" id="KW-1133">Transmembrane helix</keyword>
<protein>
    <submittedName>
        <fullName evidence="9">DNA transport machinery protein comGB</fullName>
    </submittedName>
</protein>
<dbReference type="AlphaFoldDB" id="G5JJI2"/>
<feature type="transmembrane region" description="Helical" evidence="7">
    <location>
        <begin position="328"/>
        <end position="349"/>
    </location>
</feature>
<dbReference type="RefSeq" id="WP_002464337.1">
    <property type="nucleotide sequence ID" value="NZ_AEUN01000446.1"/>
</dbReference>
<comment type="caution">
    <text evidence="9">The sequence shown here is derived from an EMBL/GenBank/DDBJ whole genome shotgun (WGS) entry which is preliminary data.</text>
</comment>
<keyword evidence="4 7" id="KW-0812">Transmembrane</keyword>
<evidence type="ECO:0000256" key="2">
    <source>
        <dbReference type="ARBA" id="ARBA00005745"/>
    </source>
</evidence>
<dbReference type="InterPro" id="IPR047692">
    <property type="entry name" value="T4P_ComGB"/>
</dbReference>
<feature type="domain" description="Type II secretion system protein GspF" evidence="8">
    <location>
        <begin position="227"/>
        <end position="347"/>
    </location>
</feature>
<dbReference type="NCBIfam" id="NF041012">
    <property type="entry name" value="T4P_ComGB"/>
    <property type="match status" value="1"/>
</dbReference>
<comment type="subcellular location">
    <subcellularLocation>
        <location evidence="1">Cell membrane</location>
        <topology evidence="1">Multi-pass membrane protein</topology>
    </subcellularLocation>
</comment>
<dbReference type="GO" id="GO:0005886">
    <property type="term" value="C:plasma membrane"/>
    <property type="evidence" value="ECO:0007669"/>
    <property type="project" value="UniProtKB-SubCell"/>
</dbReference>
<feature type="transmembrane region" description="Helical" evidence="7">
    <location>
        <begin position="123"/>
        <end position="145"/>
    </location>
</feature>
<dbReference type="PANTHER" id="PTHR30012:SF0">
    <property type="entry name" value="TYPE II SECRETION SYSTEM PROTEIN F-RELATED"/>
    <property type="match status" value="1"/>
</dbReference>
<evidence type="ECO:0000256" key="1">
    <source>
        <dbReference type="ARBA" id="ARBA00004651"/>
    </source>
</evidence>
<evidence type="ECO:0000256" key="7">
    <source>
        <dbReference type="SAM" id="Phobius"/>
    </source>
</evidence>
<dbReference type="InterPro" id="IPR042094">
    <property type="entry name" value="T2SS_GspF_sf"/>
</dbReference>
<keyword evidence="6 7" id="KW-0472">Membrane</keyword>
<dbReference type="OrthoDB" id="1638902at2"/>
<keyword evidence="10" id="KW-1185">Reference proteome</keyword>
<dbReference type="PANTHER" id="PTHR30012">
    <property type="entry name" value="GENERAL SECRETION PATHWAY PROTEIN"/>
    <property type="match status" value="1"/>
</dbReference>
<dbReference type="EMBL" id="AEUN01000446">
    <property type="protein sequence ID" value="EHJ07660.1"/>
    <property type="molecule type" value="Genomic_DNA"/>
</dbReference>